<gene>
    <name evidence="1" type="ORF">GCM10011389_35370</name>
</gene>
<organism evidence="1 2">
    <name type="scientific">Pontibacillus salipaludis</name>
    <dbReference type="NCBI Taxonomy" id="1697394"/>
    <lineage>
        <taxon>Bacteria</taxon>
        <taxon>Bacillati</taxon>
        <taxon>Bacillota</taxon>
        <taxon>Bacilli</taxon>
        <taxon>Bacillales</taxon>
        <taxon>Bacillaceae</taxon>
        <taxon>Pontibacillus</taxon>
    </lineage>
</organism>
<name>A0ABQ1QFG4_9BACI</name>
<proteinExistence type="predicted"/>
<dbReference type="Proteomes" id="UP000642571">
    <property type="component" value="Unassembled WGS sequence"/>
</dbReference>
<evidence type="ECO:0000313" key="2">
    <source>
        <dbReference type="Proteomes" id="UP000642571"/>
    </source>
</evidence>
<keyword evidence="2" id="KW-1185">Reference proteome</keyword>
<protein>
    <submittedName>
        <fullName evidence="1">Uncharacterized protein</fullName>
    </submittedName>
</protein>
<dbReference type="EMBL" id="BMIN01000020">
    <property type="protein sequence ID" value="GGD24460.1"/>
    <property type="molecule type" value="Genomic_DNA"/>
</dbReference>
<evidence type="ECO:0000313" key="1">
    <source>
        <dbReference type="EMBL" id="GGD24460.1"/>
    </source>
</evidence>
<sequence length="39" mass="4719">MGEPFMKKTGWELFFHDVDVFSLYDGDVHNENTYFLFEL</sequence>
<reference evidence="2" key="1">
    <citation type="journal article" date="2019" name="Int. J. Syst. Evol. Microbiol.">
        <title>The Global Catalogue of Microorganisms (GCM) 10K type strain sequencing project: providing services to taxonomists for standard genome sequencing and annotation.</title>
        <authorList>
            <consortium name="The Broad Institute Genomics Platform"/>
            <consortium name="The Broad Institute Genome Sequencing Center for Infectious Disease"/>
            <person name="Wu L."/>
            <person name="Ma J."/>
        </authorList>
    </citation>
    <scope>NUCLEOTIDE SEQUENCE [LARGE SCALE GENOMIC DNA]</scope>
    <source>
        <strain evidence="2">CGMCC 1.15353</strain>
    </source>
</reference>
<accession>A0ABQ1QFG4</accession>
<comment type="caution">
    <text evidence="1">The sequence shown here is derived from an EMBL/GenBank/DDBJ whole genome shotgun (WGS) entry which is preliminary data.</text>
</comment>